<comment type="caution">
    <text evidence="1">The sequence shown here is derived from an EMBL/GenBank/DDBJ whole genome shotgun (WGS) entry which is preliminary data.</text>
</comment>
<dbReference type="EMBL" id="JACXVP010000012">
    <property type="protein sequence ID" value="KAG5571348.1"/>
    <property type="molecule type" value="Genomic_DNA"/>
</dbReference>
<keyword evidence="2" id="KW-1185">Reference proteome</keyword>
<gene>
    <name evidence="1" type="ORF">H5410_061114</name>
</gene>
<name>A0A9J5W7Z7_SOLCO</name>
<accession>A0A9J5W7Z7</accession>
<evidence type="ECO:0000313" key="1">
    <source>
        <dbReference type="EMBL" id="KAG5571348.1"/>
    </source>
</evidence>
<dbReference type="AlphaFoldDB" id="A0A9J5W7Z7"/>
<proteinExistence type="predicted"/>
<sequence>MIGSHSISIQLLENLVGHMMPHLQQAQNRRLPSDVLLTPKVKFRFKCGECVEIAFGELIVLFSESPNRLAIPMKTAVWTFTLPERPVKLGIVGLNSRRWMENGHVGSFDELSRAR</sequence>
<organism evidence="1 2">
    <name type="scientific">Solanum commersonii</name>
    <name type="common">Commerson's wild potato</name>
    <name type="synonym">Commerson's nightshade</name>
    <dbReference type="NCBI Taxonomy" id="4109"/>
    <lineage>
        <taxon>Eukaryota</taxon>
        <taxon>Viridiplantae</taxon>
        <taxon>Streptophyta</taxon>
        <taxon>Embryophyta</taxon>
        <taxon>Tracheophyta</taxon>
        <taxon>Spermatophyta</taxon>
        <taxon>Magnoliopsida</taxon>
        <taxon>eudicotyledons</taxon>
        <taxon>Gunneridae</taxon>
        <taxon>Pentapetalae</taxon>
        <taxon>asterids</taxon>
        <taxon>lamiids</taxon>
        <taxon>Solanales</taxon>
        <taxon>Solanaceae</taxon>
        <taxon>Solanoideae</taxon>
        <taxon>Solaneae</taxon>
        <taxon>Solanum</taxon>
    </lineage>
</organism>
<evidence type="ECO:0000313" key="2">
    <source>
        <dbReference type="Proteomes" id="UP000824120"/>
    </source>
</evidence>
<reference evidence="1 2" key="1">
    <citation type="submission" date="2020-09" db="EMBL/GenBank/DDBJ databases">
        <title>De no assembly of potato wild relative species, Solanum commersonii.</title>
        <authorList>
            <person name="Cho K."/>
        </authorList>
    </citation>
    <scope>NUCLEOTIDE SEQUENCE [LARGE SCALE GENOMIC DNA]</scope>
    <source>
        <strain evidence="1">LZ3.2</strain>
        <tissue evidence="1">Leaf</tissue>
    </source>
</reference>
<protein>
    <submittedName>
        <fullName evidence="1">Uncharacterized protein</fullName>
    </submittedName>
</protein>
<dbReference type="Proteomes" id="UP000824120">
    <property type="component" value="Chromosome 12"/>
</dbReference>